<dbReference type="GO" id="GO:0008168">
    <property type="term" value="F:methyltransferase activity"/>
    <property type="evidence" value="ECO:0007669"/>
    <property type="project" value="UniProtKB-KW"/>
</dbReference>
<dbReference type="EC" id="2.1.1.-" evidence="1"/>
<dbReference type="Pfam" id="PF04672">
    <property type="entry name" value="Methyltransf_19"/>
    <property type="match status" value="1"/>
</dbReference>
<keyword evidence="1" id="KW-0489">Methyltransferase</keyword>
<dbReference type="PIRSF" id="PIRSF017393">
    <property type="entry name" value="MTase_SAV2177"/>
    <property type="match status" value="1"/>
</dbReference>
<dbReference type="RefSeq" id="WP_378297038.1">
    <property type="nucleotide sequence ID" value="NZ_JBHTJA010000008.1"/>
</dbReference>
<protein>
    <submittedName>
        <fullName evidence="1">SAM-dependent methyltransferase</fullName>
        <ecNumber evidence="1">2.1.1.-</ecNumber>
    </submittedName>
</protein>
<dbReference type="CDD" id="cd02440">
    <property type="entry name" value="AdoMet_MTases"/>
    <property type="match status" value="1"/>
</dbReference>
<keyword evidence="2" id="KW-1185">Reference proteome</keyword>
<dbReference type="Proteomes" id="UP001596972">
    <property type="component" value="Unassembled WGS sequence"/>
</dbReference>
<name>A0ABW3EKR0_9ACTN</name>
<dbReference type="InterPro" id="IPR006764">
    <property type="entry name" value="SAM_dep_MeTrfase_SAV2177_type"/>
</dbReference>
<reference evidence="2" key="1">
    <citation type="journal article" date="2019" name="Int. J. Syst. Evol. Microbiol.">
        <title>The Global Catalogue of Microorganisms (GCM) 10K type strain sequencing project: providing services to taxonomists for standard genome sequencing and annotation.</title>
        <authorList>
            <consortium name="The Broad Institute Genomics Platform"/>
            <consortium name="The Broad Institute Genome Sequencing Center for Infectious Disease"/>
            <person name="Wu L."/>
            <person name="Ma J."/>
        </authorList>
    </citation>
    <scope>NUCLEOTIDE SEQUENCE [LARGE SCALE GENOMIC DNA]</scope>
    <source>
        <strain evidence="2">JCM 31202</strain>
    </source>
</reference>
<dbReference type="Gene3D" id="3.40.50.150">
    <property type="entry name" value="Vaccinia Virus protein VP39"/>
    <property type="match status" value="1"/>
</dbReference>
<gene>
    <name evidence="1" type="ORF">ACFQ11_06895</name>
</gene>
<dbReference type="SUPFAM" id="SSF53335">
    <property type="entry name" value="S-adenosyl-L-methionine-dependent methyltransferases"/>
    <property type="match status" value="1"/>
</dbReference>
<dbReference type="EMBL" id="JBHTJA010000008">
    <property type="protein sequence ID" value="MFD0900114.1"/>
    <property type="molecule type" value="Genomic_DNA"/>
</dbReference>
<sequence length="272" mass="29820">MALDAESLDKASSGIDPSVATAAGMYDYYLGGTDNFASDRRAAHRVIAEAPEALLLARENRRFLQRAVRFLARDAGIRQFLDIGTGLPTQGNVHEIAQQEAPGAHVVYVDNDPKVLAHSRALKTTEAGTTGVITADLRDPQAILDHPETRRLIDFDRPVAILLAAVLHFIADDADPYGIVDRLRAATAPGSYLTISHVTADSRPRRANGLRDVYRSTRNPVTHRTREQVDRFFHGFEYVDPGLVYVSAWRPDGTSDVSPEEVWVLGGVGQKP</sequence>
<proteinExistence type="predicted"/>
<evidence type="ECO:0000313" key="1">
    <source>
        <dbReference type="EMBL" id="MFD0900114.1"/>
    </source>
</evidence>
<dbReference type="InterPro" id="IPR029063">
    <property type="entry name" value="SAM-dependent_MTases_sf"/>
</dbReference>
<keyword evidence="1" id="KW-0808">Transferase</keyword>
<dbReference type="GO" id="GO:0032259">
    <property type="term" value="P:methylation"/>
    <property type="evidence" value="ECO:0007669"/>
    <property type="project" value="UniProtKB-KW"/>
</dbReference>
<evidence type="ECO:0000313" key="2">
    <source>
        <dbReference type="Proteomes" id="UP001596972"/>
    </source>
</evidence>
<organism evidence="1 2">
    <name type="scientific">Actinomadura sediminis</name>
    <dbReference type="NCBI Taxonomy" id="1038904"/>
    <lineage>
        <taxon>Bacteria</taxon>
        <taxon>Bacillati</taxon>
        <taxon>Actinomycetota</taxon>
        <taxon>Actinomycetes</taxon>
        <taxon>Streptosporangiales</taxon>
        <taxon>Thermomonosporaceae</taxon>
        <taxon>Actinomadura</taxon>
    </lineage>
</organism>
<comment type="caution">
    <text evidence="1">The sequence shown here is derived from an EMBL/GenBank/DDBJ whole genome shotgun (WGS) entry which is preliminary data.</text>
</comment>
<accession>A0ABW3EKR0</accession>